<feature type="transmembrane region" description="Helical" evidence="1">
    <location>
        <begin position="114"/>
        <end position="132"/>
    </location>
</feature>
<name>A0A937M1N2_9GAMM</name>
<accession>A0A937M1N2</accession>
<gene>
    <name evidence="2" type="ORF">ISR29_00740</name>
</gene>
<evidence type="ECO:0000313" key="2">
    <source>
        <dbReference type="EMBL" id="MBL6902713.1"/>
    </source>
</evidence>
<dbReference type="Proteomes" id="UP000705230">
    <property type="component" value="Unassembled WGS sequence"/>
</dbReference>
<evidence type="ECO:0000313" key="3">
    <source>
        <dbReference type="Proteomes" id="UP000705230"/>
    </source>
</evidence>
<keyword evidence="1" id="KW-0812">Transmembrane</keyword>
<comment type="caution">
    <text evidence="2">The sequence shown here is derived from an EMBL/GenBank/DDBJ whole genome shotgun (WGS) entry which is preliminary data.</text>
</comment>
<feature type="transmembrane region" description="Helical" evidence="1">
    <location>
        <begin position="50"/>
        <end position="72"/>
    </location>
</feature>
<dbReference type="EMBL" id="JADHSG010000001">
    <property type="protein sequence ID" value="MBL6902713.1"/>
    <property type="molecule type" value="Genomic_DNA"/>
</dbReference>
<organism evidence="2 3">
    <name type="scientific">SAR86 cluster bacterium</name>
    <dbReference type="NCBI Taxonomy" id="2030880"/>
    <lineage>
        <taxon>Bacteria</taxon>
        <taxon>Pseudomonadati</taxon>
        <taxon>Pseudomonadota</taxon>
        <taxon>Gammaproteobacteria</taxon>
        <taxon>SAR86 cluster</taxon>
    </lineage>
</organism>
<keyword evidence="1" id="KW-0472">Membrane</keyword>
<proteinExistence type="predicted"/>
<protein>
    <submittedName>
        <fullName evidence="2">Uncharacterized protein</fullName>
    </submittedName>
</protein>
<feature type="transmembrane region" description="Helical" evidence="1">
    <location>
        <begin position="20"/>
        <end position="38"/>
    </location>
</feature>
<evidence type="ECO:0000256" key="1">
    <source>
        <dbReference type="SAM" id="Phobius"/>
    </source>
</evidence>
<keyword evidence="1" id="KW-1133">Transmembrane helix</keyword>
<dbReference type="AlphaFoldDB" id="A0A937M1N2"/>
<reference evidence="2" key="1">
    <citation type="submission" date="2020-10" db="EMBL/GenBank/DDBJ databases">
        <title>Microbiome of the Black Sea water column analyzed by genome centric metagenomics.</title>
        <authorList>
            <person name="Cabello-Yeves P.J."/>
            <person name="Callieri C."/>
            <person name="Picazo A."/>
            <person name="Mehrshad M."/>
            <person name="Haro-Moreno J.M."/>
            <person name="Roda-Garcia J."/>
            <person name="Dzembekova N."/>
            <person name="Slabakova V."/>
            <person name="Slabakova N."/>
            <person name="Moncheva S."/>
            <person name="Rodriguez-Valera F."/>
        </authorList>
    </citation>
    <scope>NUCLEOTIDE SEQUENCE</scope>
    <source>
        <strain evidence="2">BS30m-G43</strain>
    </source>
</reference>
<sequence length="135" mass="14601">MEWNQNTYDMWMLFSASMQAQAVWFAGCAFLIWVGFRFTNNIYNDSSTPVIAKVLATGFCGSVALFTLGIFAQVGGIRSGVGAVFAQLEANGATLSEGASMMAASVNDPAVNPVQWVFLASVVIMQLVQIWMKKA</sequence>